<dbReference type="GO" id="GO:0022627">
    <property type="term" value="C:cytosolic small ribosomal subunit"/>
    <property type="evidence" value="ECO:0007669"/>
    <property type="project" value="UniProtKB-UniRule"/>
</dbReference>
<sequence>MADVLALTEDDVRLMVAAGVHIGQKNLEADMAEYVHKRASSGVHIINLAKTWEKLLLAARVLVAIENPDDVCVVSSCDFGTRAAYKFGQYTGSYVVSGRYTPGTFTNQICKSFVEPRVLLVTDPRTDSQPVKEASYVNVPVIALCDTDSPLNCVDIAIPCNNRGKSSLAVMYWLLTREVLRMRTSISRSPEWEVMVDLFIYKDPEEAEDLKNEQQALARREAEAMPQHQQNVHVAYDDASYGGPRGVVADKDWQGQTQTPGGPEVQQDPVAYSQQQPQQYQGQQQQQQQHFAQVNYQYAQPQQVQQQVQSQVQQPAQQQQVQQPVQQVEKWGE</sequence>
<comment type="similarity">
    <text evidence="2 6 7">Belongs to the universal ribosomal protein uS2 family.</text>
</comment>
<protein>
    <recommendedName>
        <fullName evidence="6">Small ribosomal subunit protein uS2</fullName>
    </recommendedName>
</protein>
<dbReference type="InterPro" id="IPR018130">
    <property type="entry name" value="Ribosomal_uS2_CS"/>
</dbReference>
<evidence type="ECO:0000256" key="3">
    <source>
        <dbReference type="ARBA" id="ARBA00022490"/>
    </source>
</evidence>
<dbReference type="CDD" id="cd01425">
    <property type="entry name" value="RPS2"/>
    <property type="match status" value="1"/>
</dbReference>
<evidence type="ECO:0000256" key="4">
    <source>
        <dbReference type="ARBA" id="ARBA00022980"/>
    </source>
</evidence>
<dbReference type="Pfam" id="PF00318">
    <property type="entry name" value="Ribosomal_S2"/>
    <property type="match status" value="2"/>
</dbReference>
<dbReference type="GO" id="GO:0003735">
    <property type="term" value="F:structural constituent of ribosome"/>
    <property type="evidence" value="ECO:0007669"/>
    <property type="project" value="UniProtKB-UniRule"/>
</dbReference>
<evidence type="ECO:0000256" key="2">
    <source>
        <dbReference type="ARBA" id="ARBA00006242"/>
    </source>
</evidence>
<evidence type="ECO:0000256" key="6">
    <source>
        <dbReference type="HAMAP-Rule" id="MF_03015"/>
    </source>
</evidence>
<feature type="compositionally biased region" description="Low complexity" evidence="8">
    <location>
        <begin position="266"/>
        <end position="291"/>
    </location>
</feature>
<dbReference type="PROSITE" id="PS00962">
    <property type="entry name" value="RIBOSOMAL_S2_1"/>
    <property type="match status" value="1"/>
</dbReference>
<evidence type="ECO:0000313" key="9">
    <source>
        <dbReference type="EMBL" id="LAC23462.1"/>
    </source>
</evidence>
<dbReference type="InterPro" id="IPR001865">
    <property type="entry name" value="Ribosomal_uS2"/>
</dbReference>
<organism evidence="9">
    <name type="scientific">Hirondellea gigas</name>
    <dbReference type="NCBI Taxonomy" id="1518452"/>
    <lineage>
        <taxon>Eukaryota</taxon>
        <taxon>Metazoa</taxon>
        <taxon>Ecdysozoa</taxon>
        <taxon>Arthropoda</taxon>
        <taxon>Crustacea</taxon>
        <taxon>Multicrustacea</taxon>
        <taxon>Malacostraca</taxon>
        <taxon>Eumalacostraca</taxon>
        <taxon>Peracarida</taxon>
        <taxon>Amphipoda</taxon>
        <taxon>Amphilochidea</taxon>
        <taxon>Lysianassida</taxon>
        <taxon>Lysianassidira</taxon>
        <taxon>Lysianassoidea</taxon>
        <taxon>Lysianassidae</taxon>
        <taxon>Hirondellea</taxon>
    </lineage>
</organism>
<dbReference type="GO" id="GO:0006412">
    <property type="term" value="P:translation"/>
    <property type="evidence" value="ECO:0007669"/>
    <property type="project" value="UniProtKB-UniRule"/>
</dbReference>
<evidence type="ECO:0000256" key="8">
    <source>
        <dbReference type="SAM" id="MobiDB-lite"/>
    </source>
</evidence>
<dbReference type="PRINTS" id="PR00395">
    <property type="entry name" value="RIBOSOMALS2"/>
</dbReference>
<keyword evidence="4 6" id="KW-0689">Ribosomal protein</keyword>
<dbReference type="InterPro" id="IPR027498">
    <property type="entry name" value="Ribosomal_uS2_euk"/>
</dbReference>
<keyword evidence="3 6" id="KW-0963">Cytoplasm</keyword>
<dbReference type="FunFam" id="3.40.50.10490:FF:000012">
    <property type="entry name" value="40S ribosomal protein SA"/>
    <property type="match status" value="1"/>
</dbReference>
<dbReference type="PANTHER" id="PTHR11489">
    <property type="entry name" value="40S RIBOSOMAL PROTEIN SA"/>
    <property type="match status" value="1"/>
</dbReference>
<comment type="subunit">
    <text evidence="6">Component of the small ribosomal subunit. Mature ribosomes consist of a small (40S) and a large (60S) subunit. The 40S subunit contains about 33 different proteins and 1 molecule of RNA (18S). The 60S subunit contains about 49 different proteins and 3 molecules of RNA (28S, 5.8S and 5S). Interacts with ribosomal protein S21.</text>
</comment>
<feature type="region of interest" description="Disordered" evidence="8">
    <location>
        <begin position="305"/>
        <end position="333"/>
    </location>
</feature>
<reference evidence="9" key="1">
    <citation type="submission" date="2017-11" db="EMBL/GenBank/DDBJ databases">
        <title>The sensing device of the deep-sea amphipod.</title>
        <authorList>
            <person name="Kobayashi H."/>
            <person name="Nagahama T."/>
            <person name="Arai W."/>
            <person name="Sasagawa Y."/>
            <person name="Umeda M."/>
            <person name="Hayashi T."/>
            <person name="Nikaido I."/>
            <person name="Watanabe H."/>
            <person name="Oguri K."/>
            <person name="Kitazato H."/>
            <person name="Fujioka K."/>
            <person name="Kido Y."/>
            <person name="Takami H."/>
        </authorList>
    </citation>
    <scope>NUCLEOTIDE SEQUENCE</scope>
    <source>
        <tissue evidence="9">Whole body</tissue>
    </source>
</reference>
<keyword evidence="5 6" id="KW-0687">Ribonucleoprotein</keyword>
<dbReference type="GO" id="GO:0000028">
    <property type="term" value="P:ribosomal small subunit assembly"/>
    <property type="evidence" value="ECO:0007669"/>
    <property type="project" value="UniProtKB-UniRule"/>
</dbReference>
<dbReference type="Gene3D" id="3.40.50.10490">
    <property type="entry name" value="Glucose-6-phosphate isomerase like protein, domain 1"/>
    <property type="match status" value="1"/>
</dbReference>
<comment type="function">
    <text evidence="6">Required for the assembly and/or stability of the 40S ribosomal subunit. Required for the processing of the 20S rRNA-precursor to mature 18S rRNA in a late step of the maturation of 40S ribosomal subunits.</text>
</comment>
<evidence type="ECO:0000256" key="5">
    <source>
        <dbReference type="ARBA" id="ARBA00023274"/>
    </source>
</evidence>
<dbReference type="EMBL" id="IACT01004264">
    <property type="protein sequence ID" value="LAC23462.1"/>
    <property type="molecule type" value="mRNA"/>
</dbReference>
<comment type="subcellular location">
    <subcellularLocation>
        <location evidence="1 6">Cytoplasm</location>
    </subcellularLocation>
</comment>
<dbReference type="SUPFAM" id="SSF52313">
    <property type="entry name" value="Ribosomal protein S2"/>
    <property type="match status" value="1"/>
</dbReference>
<dbReference type="NCBIfam" id="TIGR01012">
    <property type="entry name" value="uS2_euk_arch"/>
    <property type="match status" value="1"/>
</dbReference>
<feature type="region of interest" description="Disordered" evidence="8">
    <location>
        <begin position="237"/>
        <end position="291"/>
    </location>
</feature>
<name>A0A6A7FZH0_9CRUS</name>
<evidence type="ECO:0000256" key="7">
    <source>
        <dbReference type="RuleBase" id="RU003631"/>
    </source>
</evidence>
<dbReference type="PROSITE" id="PS00963">
    <property type="entry name" value="RIBOSOMAL_S2_2"/>
    <property type="match status" value="1"/>
</dbReference>
<dbReference type="InterPro" id="IPR023591">
    <property type="entry name" value="Ribosomal_uS2_flav_dom_sf"/>
</dbReference>
<accession>A0A6A7FZH0</accession>
<dbReference type="InterPro" id="IPR005707">
    <property type="entry name" value="Ribosomal_uS2_euk/arc"/>
</dbReference>
<dbReference type="AlphaFoldDB" id="A0A6A7FZH0"/>
<dbReference type="HAMAP" id="MF_03015">
    <property type="entry name" value="Ribosomal_S2_euk"/>
    <property type="match status" value="1"/>
</dbReference>
<proteinExistence type="evidence at transcript level"/>
<evidence type="ECO:0000256" key="1">
    <source>
        <dbReference type="ARBA" id="ARBA00004496"/>
    </source>
</evidence>